<keyword evidence="2" id="KW-0964">Secreted</keyword>
<comment type="caution">
    <text evidence="4">The sequence shown here is derived from an EMBL/GenBank/DDBJ whole genome shotgun (WGS) entry which is preliminary data.</text>
</comment>
<dbReference type="GO" id="GO:0005576">
    <property type="term" value="C:extracellular region"/>
    <property type="evidence" value="ECO:0007669"/>
    <property type="project" value="UniProtKB-SubCell"/>
</dbReference>
<evidence type="ECO:0000256" key="2">
    <source>
        <dbReference type="ARBA" id="ARBA00022525"/>
    </source>
</evidence>
<dbReference type="InterPro" id="IPR010255">
    <property type="entry name" value="Haem_peroxidase_sf"/>
</dbReference>
<dbReference type="PANTHER" id="PTHR11475">
    <property type="entry name" value="OXIDASE/PEROXIDASE"/>
    <property type="match status" value="1"/>
</dbReference>
<name>A0A0N8H9N7_9BACT</name>
<dbReference type="PANTHER" id="PTHR11475:SF4">
    <property type="entry name" value="CHORION PEROXIDASE"/>
    <property type="match status" value="1"/>
</dbReference>
<evidence type="ECO:0000256" key="1">
    <source>
        <dbReference type="ARBA" id="ARBA00004613"/>
    </source>
</evidence>
<dbReference type="GO" id="GO:0004601">
    <property type="term" value="F:peroxidase activity"/>
    <property type="evidence" value="ECO:0007669"/>
    <property type="project" value="InterPro"/>
</dbReference>
<dbReference type="EMBL" id="LGTQ01000009">
    <property type="protein sequence ID" value="KPM47884.1"/>
    <property type="molecule type" value="Genomic_DNA"/>
</dbReference>
<sequence>MSKHHGTNESMWKLIERTCDENDMCKDKFGHNFGYLFGKGDTAAFSKEKLSEVAASMTDSSQTPDLETPVGFAFFGQFIDHDITLDVISKLGEVVDDVTEIENLRTPRLELDSVYGRGKEGTPFLFDGDKIILGHKRNPKDFQRNAKGTAIIGDPRNDENLFINQLHSGFCQFHNCLIDDFQMTFEEAQQFVRWIYQKAIVDEFLNEVVQTNIYTPIKHGFFNAHLPGPVNWNNVPLISVEFSAAAYRFGHSHIRNNYRLNRRKRGDLFDFGSFAPVKKGFNLDWKFFFDLDGHSYLKCRPIDTSLAANLFNLPFIHDLIKSLADRNLQRGQRTFGIRTGEDITQNLFSSQPLPLHQKIDDAGLTETPLWFYILHEAEQGGGKLGQIGGTIVAGTLLNLLLKDPNSYVNKSPGFDPFNVIPRHNSGSILSSIFDLIN</sequence>
<dbReference type="GO" id="GO:0006979">
    <property type="term" value="P:response to oxidative stress"/>
    <property type="evidence" value="ECO:0007669"/>
    <property type="project" value="InterPro"/>
</dbReference>
<organism evidence="4 5">
    <name type="scientific">Jiulongibacter sediminis</name>
    <dbReference type="NCBI Taxonomy" id="1605367"/>
    <lineage>
        <taxon>Bacteria</taxon>
        <taxon>Pseudomonadati</taxon>
        <taxon>Bacteroidota</taxon>
        <taxon>Cytophagia</taxon>
        <taxon>Cytophagales</taxon>
        <taxon>Leadbetterellaceae</taxon>
        <taxon>Jiulongibacter</taxon>
    </lineage>
</organism>
<dbReference type="GO" id="GO:0020037">
    <property type="term" value="F:heme binding"/>
    <property type="evidence" value="ECO:0007669"/>
    <property type="project" value="InterPro"/>
</dbReference>
<dbReference type="PATRIC" id="fig|1605367.3.peg.3731"/>
<dbReference type="Proteomes" id="UP000050454">
    <property type="component" value="Unassembled WGS sequence"/>
</dbReference>
<dbReference type="OrthoDB" id="9765610at2"/>
<dbReference type="PROSITE" id="PS50292">
    <property type="entry name" value="PEROXIDASE_3"/>
    <property type="match status" value="1"/>
</dbReference>
<keyword evidence="3" id="KW-0325">Glycoprotein</keyword>
<dbReference type="RefSeq" id="WP_055148379.1">
    <property type="nucleotide sequence ID" value="NZ_JXSZ01000009.1"/>
</dbReference>
<accession>A0A0N8H9N7</accession>
<dbReference type="Pfam" id="PF03098">
    <property type="entry name" value="An_peroxidase"/>
    <property type="match status" value="1"/>
</dbReference>
<evidence type="ECO:0000256" key="3">
    <source>
        <dbReference type="ARBA" id="ARBA00023180"/>
    </source>
</evidence>
<evidence type="ECO:0000313" key="5">
    <source>
        <dbReference type="Proteomes" id="UP000050454"/>
    </source>
</evidence>
<dbReference type="InterPro" id="IPR019791">
    <property type="entry name" value="Haem_peroxidase_animal"/>
</dbReference>
<dbReference type="AlphaFoldDB" id="A0A0N8H9N7"/>
<dbReference type="STRING" id="1605367.AFM12_11650"/>
<proteinExistence type="predicted"/>
<dbReference type="SUPFAM" id="SSF48113">
    <property type="entry name" value="Heme-dependent peroxidases"/>
    <property type="match status" value="1"/>
</dbReference>
<protein>
    <recommendedName>
        <fullName evidence="6">Peroxidase</fullName>
    </recommendedName>
</protein>
<comment type="subcellular location">
    <subcellularLocation>
        <location evidence="1">Secreted</location>
    </subcellularLocation>
</comment>
<dbReference type="Gene3D" id="1.10.640.10">
    <property type="entry name" value="Haem peroxidase domain superfamily, animal type"/>
    <property type="match status" value="1"/>
</dbReference>
<gene>
    <name evidence="4" type="ORF">AFM12_11650</name>
</gene>
<evidence type="ECO:0008006" key="6">
    <source>
        <dbReference type="Google" id="ProtNLM"/>
    </source>
</evidence>
<keyword evidence="5" id="KW-1185">Reference proteome</keyword>
<dbReference type="InterPro" id="IPR037120">
    <property type="entry name" value="Haem_peroxidase_sf_animal"/>
</dbReference>
<reference evidence="4 5" key="1">
    <citation type="submission" date="2015-07" db="EMBL/GenBank/DDBJ databases">
        <title>The draft genome sequence of Leadbetterella sp. JN14-9.</title>
        <authorList>
            <person name="Liu Y."/>
            <person name="Du J."/>
            <person name="Shao Z."/>
        </authorList>
    </citation>
    <scope>NUCLEOTIDE SEQUENCE [LARGE SCALE GENOMIC DNA]</scope>
    <source>
        <strain evidence="4 5">JN14-9</strain>
    </source>
</reference>
<evidence type="ECO:0000313" key="4">
    <source>
        <dbReference type="EMBL" id="KPM47884.1"/>
    </source>
</evidence>